<reference evidence="2 3" key="1">
    <citation type="submission" date="2019-10" db="EMBL/GenBank/DDBJ databases">
        <title>Alkaliphilus serpentinus sp. nov. and Alkaliphilus pronyensis sp. nov., two novel anaerobic alkaliphilic species isolated from the serpentinized-hosted hydrothermal field of the Prony Bay (New Caledonia).</title>
        <authorList>
            <person name="Postec A."/>
        </authorList>
    </citation>
    <scope>NUCLEOTIDE SEQUENCE [LARGE SCALE GENOMIC DNA]</scope>
    <source>
        <strain evidence="2 3">LacV</strain>
    </source>
</reference>
<evidence type="ECO:0000313" key="3">
    <source>
        <dbReference type="Proteomes" id="UP000432715"/>
    </source>
</evidence>
<dbReference type="RefSeq" id="WP_151861386.1">
    <property type="nucleotide sequence ID" value="NZ_WBZC01000031.1"/>
</dbReference>
<proteinExistence type="predicted"/>
<dbReference type="AlphaFoldDB" id="A0A6I0F0Q5"/>
<accession>A0A6I0F0Q5</accession>
<dbReference type="Proteomes" id="UP000432715">
    <property type="component" value="Unassembled WGS sequence"/>
</dbReference>
<sequence length="163" mass="17952">MKLFDKEGRLFGKISWIDLMVLFAVATMAIFLIYQGYMSSELKENAGQEQNVTVTVFLPQLTSFQVEALEKGAGRLQRTGRNANIEVLDIEVEAAKEPVETGEGSIVLASIPDKFDAKVKVTGVGEVMTDRITIGTIEIKVGTDLRLLTKYFEGVGVVFSIEE</sequence>
<keyword evidence="1" id="KW-0472">Membrane</keyword>
<dbReference type="OrthoDB" id="1723529at2"/>
<protein>
    <submittedName>
        <fullName evidence="2">DUF4330 domain-containing protein</fullName>
    </submittedName>
</protein>
<gene>
    <name evidence="2" type="ORF">F8154_09515</name>
</gene>
<comment type="caution">
    <text evidence="2">The sequence shown here is derived from an EMBL/GenBank/DDBJ whole genome shotgun (WGS) entry which is preliminary data.</text>
</comment>
<name>A0A6I0F0Q5_9FIRM</name>
<evidence type="ECO:0000256" key="1">
    <source>
        <dbReference type="SAM" id="Phobius"/>
    </source>
</evidence>
<organism evidence="2 3">
    <name type="scientific">Alkaliphilus pronyensis</name>
    <dbReference type="NCBI Taxonomy" id="1482732"/>
    <lineage>
        <taxon>Bacteria</taxon>
        <taxon>Bacillati</taxon>
        <taxon>Bacillota</taxon>
        <taxon>Clostridia</taxon>
        <taxon>Peptostreptococcales</taxon>
        <taxon>Natronincolaceae</taxon>
        <taxon>Alkaliphilus</taxon>
    </lineage>
</organism>
<dbReference type="Pfam" id="PF14221">
    <property type="entry name" value="DUF4330"/>
    <property type="match status" value="1"/>
</dbReference>
<keyword evidence="3" id="KW-1185">Reference proteome</keyword>
<dbReference type="InterPro" id="IPR025480">
    <property type="entry name" value="DUF4330"/>
</dbReference>
<keyword evidence="1" id="KW-0812">Transmembrane</keyword>
<dbReference type="EMBL" id="WBZC01000031">
    <property type="protein sequence ID" value="KAB3534165.1"/>
    <property type="molecule type" value="Genomic_DNA"/>
</dbReference>
<evidence type="ECO:0000313" key="2">
    <source>
        <dbReference type="EMBL" id="KAB3534165.1"/>
    </source>
</evidence>
<feature type="transmembrane region" description="Helical" evidence="1">
    <location>
        <begin position="14"/>
        <end position="34"/>
    </location>
</feature>
<keyword evidence="1" id="KW-1133">Transmembrane helix</keyword>